<dbReference type="InterPro" id="IPR029069">
    <property type="entry name" value="HotDog_dom_sf"/>
</dbReference>
<dbReference type="EC" id="4.2.1.-" evidence="3"/>
<reference evidence="4" key="1">
    <citation type="submission" date="2008-08" db="EMBL/GenBank/DDBJ databases">
        <title>The complete genome sequence of Coprothermobacter proteolyticus strain ATCC 5245 / DSM 5265 / BT.</title>
        <authorList>
            <person name="Dodson R.J."/>
            <person name="Durkin A.S."/>
            <person name="Wu M."/>
            <person name="Eisen J."/>
            <person name="Sutton G."/>
        </authorList>
    </citation>
    <scope>NUCLEOTIDE SEQUENCE [LARGE SCALE GENOMIC DNA]</scope>
    <source>
        <strain evidence="4">ATCC 35245 / DSM 5265 / OCM 4 / BT</strain>
    </source>
</reference>
<evidence type="ECO:0000259" key="2">
    <source>
        <dbReference type="Pfam" id="PF22818"/>
    </source>
</evidence>
<sequence>MDSWRCWFGCGRTTSSRRCLALEEKVIPLPHRWPFLFVDSFKAEGNMCEAQYYVDPNLPFFQGHFPGYPIFPGVLHVEAMAQTLGLLVKTPGLPLLARIEQAKFMQPIFPGDNITIKAKLENEKAGFYFGSGQIFKGDTLVSEAKIVFKVAVE</sequence>
<reference evidence="3 4" key="2">
    <citation type="journal article" date="2014" name="Genome Announc.">
        <title>Complete Genome Sequence of Coprothermobacter proteolyticus DSM 5265.</title>
        <authorList>
            <person name="Alexiev A."/>
            <person name="Coil D.A."/>
            <person name="Badger J.H."/>
            <person name="Enticknap J."/>
            <person name="Ward N."/>
            <person name="Robb F.T."/>
            <person name="Eisen J.A."/>
        </authorList>
    </citation>
    <scope>NUCLEOTIDE SEQUENCE [LARGE SCALE GENOMIC DNA]</scope>
    <source>
        <strain evidence="4">ATCC 35245 / DSM 5265 / OCM 4 / BT</strain>
    </source>
</reference>
<name>B5Y771_COPPD</name>
<dbReference type="Proteomes" id="UP000001732">
    <property type="component" value="Chromosome"/>
</dbReference>
<dbReference type="KEGG" id="cpo:COPRO5265_0250"/>
<keyword evidence="1 3" id="KW-0456">Lyase</keyword>
<organism evidence="3 4">
    <name type="scientific">Coprothermobacter proteolyticus (strain ATCC 35245 / DSM 5265 / OCM 4 / BT)</name>
    <dbReference type="NCBI Taxonomy" id="309798"/>
    <lineage>
        <taxon>Bacteria</taxon>
        <taxon>Pseudomonadati</taxon>
        <taxon>Coprothermobacterota</taxon>
        <taxon>Coprothermobacteria</taxon>
        <taxon>Coprothermobacterales</taxon>
        <taxon>Coprothermobacteraceae</taxon>
        <taxon>Coprothermobacter</taxon>
    </lineage>
</organism>
<dbReference type="InterPro" id="IPR054545">
    <property type="entry name" value="ApeI-like"/>
</dbReference>
<keyword evidence="4" id="KW-1185">Reference proteome</keyword>
<dbReference type="CDD" id="cd01288">
    <property type="entry name" value="FabZ"/>
    <property type="match status" value="1"/>
</dbReference>
<gene>
    <name evidence="3" type="ordered locus">COPRO5265_0250</name>
</gene>
<evidence type="ECO:0000256" key="1">
    <source>
        <dbReference type="ARBA" id="ARBA00023239"/>
    </source>
</evidence>
<dbReference type="STRING" id="309798.COPRO5265_0250"/>
<proteinExistence type="predicted"/>
<dbReference type="PANTHER" id="PTHR30272">
    <property type="entry name" value="3-HYDROXYACYL-[ACYL-CARRIER-PROTEIN] DEHYDRATASE"/>
    <property type="match status" value="1"/>
</dbReference>
<protein>
    <submittedName>
        <fullName evidence="3">(3R)-hydroxymyristoyl-[acyl-carrier-protein] dehydratase ((3R)-hydroxymyristoyl ACP dehydrase)</fullName>
        <ecNumber evidence="3">4.2.1.-</ecNumber>
    </submittedName>
</protein>
<dbReference type="EMBL" id="CP001145">
    <property type="protein sequence ID" value="ACI16894.1"/>
    <property type="molecule type" value="Genomic_DNA"/>
</dbReference>
<dbReference type="Pfam" id="PF22818">
    <property type="entry name" value="ApeI-like"/>
    <property type="match status" value="1"/>
</dbReference>
<evidence type="ECO:0000313" key="4">
    <source>
        <dbReference type="Proteomes" id="UP000001732"/>
    </source>
</evidence>
<dbReference type="eggNOG" id="COG0764">
    <property type="taxonomic scope" value="Bacteria"/>
</dbReference>
<dbReference type="Gene3D" id="3.10.129.10">
    <property type="entry name" value="Hotdog Thioesterase"/>
    <property type="match status" value="1"/>
</dbReference>
<dbReference type="InterPro" id="IPR013114">
    <property type="entry name" value="FabA_FabZ"/>
</dbReference>
<accession>B5Y771</accession>
<dbReference type="SUPFAM" id="SSF54637">
    <property type="entry name" value="Thioesterase/thiol ester dehydrase-isomerase"/>
    <property type="match status" value="1"/>
</dbReference>
<evidence type="ECO:0000313" key="3">
    <source>
        <dbReference type="EMBL" id="ACI16894.1"/>
    </source>
</evidence>
<dbReference type="AlphaFoldDB" id="B5Y771"/>
<dbReference type="PANTHER" id="PTHR30272:SF1">
    <property type="entry name" value="3-HYDROXYACYL-[ACYL-CARRIER-PROTEIN] DEHYDRATASE"/>
    <property type="match status" value="1"/>
</dbReference>
<dbReference type="GO" id="GO:0016829">
    <property type="term" value="F:lyase activity"/>
    <property type="evidence" value="ECO:0007669"/>
    <property type="project" value="UniProtKB-KW"/>
</dbReference>
<feature type="domain" description="ApeI dehydratase-like" evidence="2">
    <location>
        <begin position="43"/>
        <end position="130"/>
    </location>
</feature>